<sequence length="3906" mass="417750">MLLQMYKHLQSLLVLFILSLSFGKLNAQTCDENIRKALEQTRITTFAQVTQGATGEFVIRYPLAGTKYTLRDQGGNAYTYTYTGTPVQIAITIPVGAVTTARSFSFTAENGSCSYSSGFDYTITPQTTTGLSVRVENEWCNDAGGIYFKMIGANTTDYDFYLKNNSDTNYDFSPTKRLAYSGAQTLKAGTYDLMAVLKTDNTKKVERTGIKVEMLVEPIVFTAEYIPSVCAGQQASVKVNVTSGKYPLYFTLYDKTFNTIIKPKQTSNVFTNVPKGEYRVLVENFCAVGGGAQRPQPVVVDDYFFSLDKIESAWVFEHACNYASFREISFTSENAKYIWEKDAFPYPFTIKLKFTSPTSQVYTVSKTISNRTDLEDILRISNGSSNKTLYWKEDIYQNVPLEYGNWTVEAQLIACGNTKTLPTLTKKLLDPMESVKTRLSTDATCYPNKILVGMKNIGENREYPVYIVLEKYPNTFNPDAEGFYKIATSNPLLANKYLKKYQTLINDYDLIRAGNLRAGDEFQFRAVSVDCNKNRLLDKVIIPTSTTKTSYTYFWQTASCKSTPTGSKFANLIIANTQYNNNIREVKLLAFSGDNSLLPVTLPYTFTRRNTSGIQQEWQINDMPVGNYTYQYSDICGNTYTATKELIEDKYTITWEEGCTPKVKGVLQSTPKYRTYYFVERLDEVTGQWVTAASNGNPLPILGNHGNSEAVVTTNTQGKFRVIRKIVNANGMSDCIQVVSEKEYKGDLRQPKVITFRCSVGGKHHIALAPQGGTPPYTYELVSQQKTGQANPTILNKAGDDENFFLNIDGSDINTRYVFKVTDACNRAETVDWIVSNYQPLRIEADKTTYCDGQRAVLSVPYLGSKITIKWYREDNLTTPLHTGATYTITNLVSADFNNKYIVKLETTHETDVNTCLMANTSEYQFVRPANAPTPTAVQKHDTVKCLSNDPVDNATYPAMFDLNGLFTDNNSNPLYIKKITDKSGVITVPTNGKVNINTSVFVGKTNTFVYTIASTCGNVLTSVEATLKVMKPLTLQGLVPNINLCQATATYKDIEDLMFRIYGNGYNQIRNSGATFEWYESQTDAEAETNKKIVTTSIGAIAEGSSKNLYLRLTKEGYCSSSVNTIKVNKVATTAPSAKTLGNVCALTVWELKKMIDAVPSQIIIYQGGRALDNNHHLLNTTGITYSKKLGECETAQAAVTFSMSGGQTQGQPQNLTMCTFLNNANGLSYVLGAEVRNALKALYPNAEANGIKIYNSSIGSEYRDTDFVNVSNRNTFTVKENNKCVSDFYTFSIVEKERTPINSVSVSICEDATTADIKTKITGNNKKIFKDNVEQTDAMPIDWDMANKYSYSLTNSGKCESVRASITLTKSNDSSPISPKAVNLCGGVAQTIATIKAQLGDSSAKVYLKNGNNYDEQADNATVNTARTYYYTVKAAGKCISEKAPIAITIAQPTPTPQGPNSTTGCIKTVGDLSSYIRAQDPTRNTEALAIYAGLLDTNKGTALADSTTLTQTTYSYAYTEAGKCESAIRHITISRVATPTVTQTVHTLCGGGSQTIASLQPQGTNIVWYNSATGGSPLASTTPLVAGTTYYVAQKNGTCESERVAVAVTQGASGNETLAFSTPFSKTLKCVPSGQLRFQVQNAVAGQSYVVELTQVPAGYTGSRTFTITKDNKEGNVPFVWLTQNNIPKGTYKARLVKCGVSQEIGQTITELTSNFPIRDNFDAGPYVDINDCNYVNLRNSQARAGGIDINAYFQNEAIAKQFFEYTAVSPQDMTDKGWTSVSQIPNSYWREVYSLPAGITSSQPKVIYYDLAAFGRNYADLAIANRQPKFYFRLKGQSSCGVSTPIEFGDPRMLKIKMSYGGSCTAPTIKISFENTIIICKPVTYEVKNQAGQVVASGTFNVVNGGNVDITNLNGNPINPNEKYSVTVKAAAPDTQSATTEARSFNQAKAAYRADGQYAEIKRCFGHPERTEMYIQGFLRDNGVLLSLKGYKVTLESAPAGYANEPNKLKVGESYTITRDDTSYNLLSTLNAQNTTGFSSLPEGDYKIKIEDPCGQTYYVENGRRKKVDILTIEHPQYSEKPLTPEKEVACTGVKVYPFKGNTAQDWLKKNNQNQNLYVWLVKIPAGVNAADISTTPQQATVFQGKTYQRALYSRDNAATLNTYFTLPRNENSTGLYTFAYAEYEREIYNYIANSPTACVRTFTISVDDVLLNIDRSTYAGYKCEGGTGKIVVKAVNGINDANNYTYELYATKTGTVIETKTAAKGTTVTFTNLGTFSTGQNTRWLKLTDASCPTQSMWRELPIDILEKPASGNTYTFCAAATVAELKAKVATDTATVRVYKNGTLVTNNNEVLSATATYTVSRFNASCETDKVAVTVTISNTVSLTVPTALTVTCTAANIDTTVNNWLGQATVTDTCGTATLTHDFAAVKPTNWCNTSVVTVTFVGKDPQGNTVTKTSVIKVNSTPIVANDDTHTITNGLTGGITSSVLTNDSLNGNNNPSTSSVTLTWLTVPSGLQTNTDGTIRVPAGTASGTYTVTYRICEKLNSSNCDTATLTIKVGSAPIVAKDDTYTVTNGLTGGTTPSVLTNDSLNGNNNPSTSSVTLTWLTVPSGLQTNTDGTIRVPAGTASGTYIVTYRICEKLNSSNCDTATLTITVLTPAVVTPTTIEANDDVATVSSTTGGTTSSVLTNDKLNGVPNPSVSSVTLTWTTATPTGFTLNPNGTITVAPNTPAGTYTISYKICAVASLTVCDTADIVVTVTGTTTSTTTPTTIEANDDVATVSSTTGGTTSSVLTNDKLNGVPNPSVSSVTLTWTTATPTGFTLNPNGTITVAPNTPAGTYTISYKICAVASLTVCDTADIVVTVTGTTTSTTTPTTIEANDDVATVSSTTGGTTSSVLTNDKLNGVPNPSVSSVTLTWNTATPTGFTLNPNGTITVAPNTPAGTYTISYKICAVASSTVCDNANIVVTVTGTTTSTTTPTTIEANDDVATVSSTTGGTTSSVLTNDKLNGVPNPSVSSVTLTWTTATPTGFTLNPNGTITVAPNTPAGTYTISYKICAVASSTVCDTADIVVTVTGTTTSTTTPTTIEANDDVATITSTTGGTTSSVLTNDKLNGVSNPSVSSVTLTWNTATPTGFTLNPNGTITVAPNTPAGTYTISYKICAVASSTVCDNANIVVTVTGTTTSTTTPTTIEANDDVATVSSTTGGTTSSVLTNDKLNGVPNPSVSSVTLTWNTATPTGFTLNPNGTITIAPNTPAGTYTISYKICAVASSTVCDNANIVVTVTGTTTSTTTPTTIEANDDVATVSSTTGGTTSSVLTNDKLNGVPNPSVSSVTLTWNTATPTGFTLNPHGTITIAPNTPAGTYTISYKICAVASSTVCDTADIVVTVTGTTTSTTTPTTIEANDDVATVSSTTGGTTSSVLTNDKLNGVPNPSISSVTLTWNTATPTGFTLNPNGTITVAPNTPAGTYTISYKICAVASSTVCDNANIVVTVTGTTTSTTTPTTIEANDDVATVSSTTGGTTPSVLTNDKLNGVLNPSVSSVTLTWNTATPTGFTLNPNGTITVAPNTPASTYTISYKICAVASSTVCDNANIVVTVTGTTTSTTTPTTIEANDDVATVSSTTGGTTSSVLTNDKLNGVPNPSVSSVTLTWTTATPTGFTLNPNGTITVAPNTPAGTYTISYKICAVASTTVCDTANIVVTVTGTTTSTTPVLPIAADDRTTTPIDTPVVVNVLANDTPNGATAPNVVTNPTNGTTVVNSDGTIEYRPHTGFEGIDTFVYELCNTDGCASATVTIEVISKLIPYNGMSVDDDGKNEHFHIGGINRYPDNVVRIYNRWGVKVFEAEGYNNVTRVFRGFSNGRVVVETSDKLPQGTYYYVIEYVDENKQKRSEVGWLYLKR</sequence>
<reference evidence="3" key="1">
    <citation type="submission" date="2017-06" db="EMBL/GenBank/DDBJ databases">
        <title>Capnocytophaga spp. assemblies.</title>
        <authorList>
            <person name="Gulvik C.A."/>
        </authorList>
    </citation>
    <scope>NUCLEOTIDE SEQUENCE [LARGE SCALE GENOMIC DNA]</scope>
    <source>
        <strain evidence="3">H6253</strain>
    </source>
</reference>
<dbReference type="Pfam" id="PF13585">
    <property type="entry name" value="CHU_C"/>
    <property type="match status" value="1"/>
</dbReference>
<dbReference type="Pfam" id="PF19081">
    <property type="entry name" value="Ig_7"/>
    <property type="match status" value="2"/>
</dbReference>
<feature type="domain" description="Ig-like" evidence="1">
    <location>
        <begin position="1541"/>
        <end position="1612"/>
    </location>
</feature>
<dbReference type="KEGG" id="clk:CGC53_09580"/>
<dbReference type="InterPro" id="IPR044023">
    <property type="entry name" value="Ig_7"/>
</dbReference>
<evidence type="ECO:0000259" key="1">
    <source>
        <dbReference type="Pfam" id="PF19081"/>
    </source>
</evidence>
<name>A0A250FBT3_9FLAO</name>
<dbReference type="Proteomes" id="UP000217276">
    <property type="component" value="Chromosome"/>
</dbReference>
<feature type="domain" description="Ig-like" evidence="1">
    <location>
        <begin position="846"/>
        <end position="894"/>
    </location>
</feature>
<organism evidence="2 3">
    <name type="scientific">Capnocytophaga leadbetteri</name>
    <dbReference type="NCBI Taxonomy" id="327575"/>
    <lineage>
        <taxon>Bacteria</taxon>
        <taxon>Pseudomonadati</taxon>
        <taxon>Bacteroidota</taxon>
        <taxon>Flavobacteriia</taxon>
        <taxon>Flavobacteriales</taxon>
        <taxon>Flavobacteriaceae</taxon>
        <taxon>Capnocytophaga</taxon>
    </lineage>
</organism>
<protein>
    <recommendedName>
        <fullName evidence="1">Ig-like domain-containing protein</fullName>
    </recommendedName>
</protein>
<gene>
    <name evidence="2" type="ORF">CGC53_09580</name>
</gene>
<dbReference type="EMBL" id="CP022384">
    <property type="protein sequence ID" value="ATA82574.1"/>
    <property type="molecule type" value="Genomic_DNA"/>
</dbReference>
<dbReference type="Pfam" id="PF17963">
    <property type="entry name" value="Big_9"/>
    <property type="match status" value="1"/>
</dbReference>
<evidence type="ECO:0000313" key="3">
    <source>
        <dbReference type="Proteomes" id="UP000217276"/>
    </source>
</evidence>
<proteinExistence type="predicted"/>
<keyword evidence="3" id="KW-1185">Reference proteome</keyword>
<evidence type="ECO:0000313" key="2">
    <source>
        <dbReference type="EMBL" id="ATA82574.1"/>
    </source>
</evidence>
<accession>A0A250FBT3</accession>